<feature type="compositionally biased region" description="Acidic residues" evidence="1">
    <location>
        <begin position="230"/>
        <end position="248"/>
    </location>
</feature>
<comment type="caution">
    <text evidence="2">The sequence shown here is derived from an EMBL/GenBank/DDBJ whole genome shotgun (WGS) entry which is preliminary data.</text>
</comment>
<feature type="region of interest" description="Disordered" evidence="1">
    <location>
        <begin position="109"/>
        <end position="201"/>
    </location>
</feature>
<sequence length="307" mass="33274">MEEVQSNEGEGAPGSRSAWRDGNESLLRTASQHSDSSGFAEDPSTDVSANHLKVQESSDSCDSETTVTSNAGELRTPLALDHPAFQKLQGGEENITAIVSDSAFALATPAVPKLEEREEEREEAQTVPDGTDVLNDATQSGRKSPNKLKEEDKEKEEEEFPEYTLHQIPQSAEREVHNLQPEKPSSIDSPGSPANPGAPTRVVSSVKIQLCPGGPRHCTPTSFSYRYAPEDEEEDGTMSVPEEEEEEERLSCRSTLIINTLAKERDSPDVLCGAEDAHLGRIPPTPCTCPPPNPLLLLPAQCPPRLA</sequence>
<gene>
    <name evidence="2" type="ORF">AAFF_G00328040</name>
</gene>
<dbReference type="InterPro" id="IPR043444">
    <property type="entry name" value="TESPA1-like"/>
</dbReference>
<feature type="compositionally biased region" description="Polar residues" evidence="1">
    <location>
        <begin position="55"/>
        <end position="71"/>
    </location>
</feature>
<reference evidence="2" key="1">
    <citation type="journal article" date="2023" name="Science">
        <title>Genome structures resolve the early diversification of teleost fishes.</title>
        <authorList>
            <person name="Parey E."/>
            <person name="Louis A."/>
            <person name="Montfort J."/>
            <person name="Bouchez O."/>
            <person name="Roques C."/>
            <person name="Iampietro C."/>
            <person name="Lluch J."/>
            <person name="Castinel A."/>
            <person name="Donnadieu C."/>
            <person name="Desvignes T."/>
            <person name="Floi Bucao C."/>
            <person name="Jouanno E."/>
            <person name="Wen M."/>
            <person name="Mejri S."/>
            <person name="Dirks R."/>
            <person name="Jansen H."/>
            <person name="Henkel C."/>
            <person name="Chen W.J."/>
            <person name="Zahm M."/>
            <person name="Cabau C."/>
            <person name="Klopp C."/>
            <person name="Thompson A.W."/>
            <person name="Robinson-Rechavi M."/>
            <person name="Braasch I."/>
            <person name="Lecointre G."/>
            <person name="Bobe J."/>
            <person name="Postlethwait J.H."/>
            <person name="Berthelot C."/>
            <person name="Roest Crollius H."/>
            <person name="Guiguen Y."/>
        </authorList>
    </citation>
    <scope>NUCLEOTIDE SEQUENCE</scope>
    <source>
        <strain evidence="2">NC1722</strain>
    </source>
</reference>
<keyword evidence="3" id="KW-1185">Reference proteome</keyword>
<dbReference type="Proteomes" id="UP001221898">
    <property type="component" value="Unassembled WGS sequence"/>
</dbReference>
<evidence type="ECO:0000256" key="1">
    <source>
        <dbReference type="SAM" id="MobiDB-lite"/>
    </source>
</evidence>
<dbReference type="PANTHER" id="PTHR17469:SF11">
    <property type="entry name" value="PROTEIN ITPRID2"/>
    <property type="match status" value="1"/>
</dbReference>
<evidence type="ECO:0000313" key="2">
    <source>
        <dbReference type="EMBL" id="KAJ8416926.1"/>
    </source>
</evidence>
<dbReference type="AlphaFoldDB" id="A0AAD7T9L4"/>
<evidence type="ECO:0000313" key="3">
    <source>
        <dbReference type="Proteomes" id="UP001221898"/>
    </source>
</evidence>
<accession>A0AAD7T9L4</accession>
<name>A0AAD7T9L4_9TELE</name>
<protein>
    <submittedName>
        <fullName evidence="2">Uncharacterized protein</fullName>
    </submittedName>
</protein>
<dbReference type="PANTHER" id="PTHR17469">
    <property type="entry name" value="SPERM SPECIFIC ANTIGEN 2-RELATED"/>
    <property type="match status" value="1"/>
</dbReference>
<feature type="region of interest" description="Disordered" evidence="1">
    <location>
        <begin position="219"/>
        <end position="250"/>
    </location>
</feature>
<dbReference type="EMBL" id="JAINUG010000005">
    <property type="protein sequence ID" value="KAJ8416926.1"/>
    <property type="molecule type" value="Genomic_DNA"/>
</dbReference>
<feature type="region of interest" description="Disordered" evidence="1">
    <location>
        <begin position="1"/>
        <end position="78"/>
    </location>
</feature>
<feature type="compositionally biased region" description="Polar residues" evidence="1">
    <location>
        <begin position="26"/>
        <end position="37"/>
    </location>
</feature>
<proteinExistence type="predicted"/>
<organism evidence="2 3">
    <name type="scientific">Aldrovandia affinis</name>
    <dbReference type="NCBI Taxonomy" id="143900"/>
    <lineage>
        <taxon>Eukaryota</taxon>
        <taxon>Metazoa</taxon>
        <taxon>Chordata</taxon>
        <taxon>Craniata</taxon>
        <taxon>Vertebrata</taxon>
        <taxon>Euteleostomi</taxon>
        <taxon>Actinopterygii</taxon>
        <taxon>Neopterygii</taxon>
        <taxon>Teleostei</taxon>
        <taxon>Notacanthiformes</taxon>
        <taxon>Halosauridae</taxon>
        <taxon>Aldrovandia</taxon>
    </lineage>
</organism>